<keyword evidence="6 7" id="KW-0472">Membrane</keyword>
<comment type="caution">
    <text evidence="9">The sequence shown here is derived from an EMBL/GenBank/DDBJ whole genome shotgun (WGS) entry which is preliminary data.</text>
</comment>
<proteinExistence type="inferred from homology"/>
<dbReference type="PROSITE" id="PS50928">
    <property type="entry name" value="ABC_TM1"/>
    <property type="match status" value="1"/>
</dbReference>
<keyword evidence="3" id="KW-1003">Cell membrane</keyword>
<feature type="transmembrane region" description="Helical" evidence="7">
    <location>
        <begin position="93"/>
        <end position="112"/>
    </location>
</feature>
<protein>
    <submittedName>
        <fullName evidence="9">Carbohydrate ABC transporter permease</fullName>
    </submittedName>
</protein>
<feature type="domain" description="ABC transmembrane type-1" evidence="8">
    <location>
        <begin position="89"/>
        <end position="298"/>
    </location>
</feature>
<dbReference type="Gene3D" id="1.10.3720.10">
    <property type="entry name" value="MetI-like"/>
    <property type="match status" value="1"/>
</dbReference>
<keyword evidence="2 7" id="KW-0813">Transport</keyword>
<evidence type="ECO:0000256" key="6">
    <source>
        <dbReference type="ARBA" id="ARBA00023136"/>
    </source>
</evidence>
<evidence type="ECO:0000256" key="5">
    <source>
        <dbReference type="ARBA" id="ARBA00022989"/>
    </source>
</evidence>
<dbReference type="PANTHER" id="PTHR43744:SF6">
    <property type="entry name" value="ABC TRANSPORTER PERMEASE PROTEIN YESQ-RELATED"/>
    <property type="match status" value="1"/>
</dbReference>
<feature type="transmembrane region" description="Helical" evidence="7">
    <location>
        <begin position="28"/>
        <end position="49"/>
    </location>
</feature>
<comment type="similarity">
    <text evidence="7">Belongs to the binding-protein-dependent transport system permease family.</text>
</comment>
<dbReference type="RefSeq" id="WP_377568203.1">
    <property type="nucleotide sequence ID" value="NZ_JBHTJZ010000070.1"/>
</dbReference>
<evidence type="ECO:0000256" key="3">
    <source>
        <dbReference type="ARBA" id="ARBA00022475"/>
    </source>
</evidence>
<accession>A0ABW3HXW0</accession>
<keyword evidence="10" id="KW-1185">Reference proteome</keyword>
<sequence length="314" mass="35323">MRKLHSGSRAATWNDIRSKRLRHALPSLFYYIVALNLCFVFIYPLLYMLTQAMMQPSDLMDGTVVWIPKGVTIANYIVALDKMEFLLTFKNTLILSLGGGVLQVLGCSLAAYGFARYRFPGSRIWFFLLLCAFLIPPQTMMVPLYLFFSDIGWTQSFLPMLVPSAFGHGLRGALFVLVFIQFFKGMPSQLEEASRIDGAGAYRTFFWIIMPLARPAILVVFLFSFVWHWNDLFEAGLYITTGENMTLSQKLLVIKSLTSGETSVLSDDTMGGASLEGPRLMAAAVVTILPLLLMYLFAQRYFVESIERTGLTGE</sequence>
<dbReference type="InterPro" id="IPR035906">
    <property type="entry name" value="MetI-like_sf"/>
</dbReference>
<organism evidence="9 10">
    <name type="scientific">Paenibacillus chungangensis</name>
    <dbReference type="NCBI Taxonomy" id="696535"/>
    <lineage>
        <taxon>Bacteria</taxon>
        <taxon>Bacillati</taxon>
        <taxon>Bacillota</taxon>
        <taxon>Bacilli</taxon>
        <taxon>Bacillales</taxon>
        <taxon>Paenibacillaceae</taxon>
        <taxon>Paenibacillus</taxon>
    </lineage>
</organism>
<dbReference type="EMBL" id="JBHTJZ010000070">
    <property type="protein sequence ID" value="MFD0962060.1"/>
    <property type="molecule type" value="Genomic_DNA"/>
</dbReference>
<dbReference type="CDD" id="cd06261">
    <property type="entry name" value="TM_PBP2"/>
    <property type="match status" value="1"/>
</dbReference>
<dbReference type="PANTHER" id="PTHR43744">
    <property type="entry name" value="ABC TRANSPORTER PERMEASE PROTEIN MG189-RELATED-RELATED"/>
    <property type="match status" value="1"/>
</dbReference>
<reference evidence="10" key="1">
    <citation type="journal article" date="2019" name="Int. J. Syst. Evol. Microbiol.">
        <title>The Global Catalogue of Microorganisms (GCM) 10K type strain sequencing project: providing services to taxonomists for standard genome sequencing and annotation.</title>
        <authorList>
            <consortium name="The Broad Institute Genomics Platform"/>
            <consortium name="The Broad Institute Genome Sequencing Center for Infectious Disease"/>
            <person name="Wu L."/>
            <person name="Ma J."/>
        </authorList>
    </citation>
    <scope>NUCLEOTIDE SEQUENCE [LARGE SCALE GENOMIC DNA]</scope>
    <source>
        <strain evidence="10">CCUG 59129</strain>
    </source>
</reference>
<dbReference type="Proteomes" id="UP001596989">
    <property type="component" value="Unassembled WGS sequence"/>
</dbReference>
<dbReference type="InterPro" id="IPR000515">
    <property type="entry name" value="MetI-like"/>
</dbReference>
<evidence type="ECO:0000256" key="2">
    <source>
        <dbReference type="ARBA" id="ARBA00022448"/>
    </source>
</evidence>
<keyword evidence="5 7" id="KW-1133">Transmembrane helix</keyword>
<evidence type="ECO:0000256" key="4">
    <source>
        <dbReference type="ARBA" id="ARBA00022692"/>
    </source>
</evidence>
<dbReference type="Pfam" id="PF00528">
    <property type="entry name" value="BPD_transp_1"/>
    <property type="match status" value="1"/>
</dbReference>
<evidence type="ECO:0000313" key="10">
    <source>
        <dbReference type="Proteomes" id="UP001596989"/>
    </source>
</evidence>
<evidence type="ECO:0000259" key="8">
    <source>
        <dbReference type="PROSITE" id="PS50928"/>
    </source>
</evidence>
<feature type="transmembrane region" description="Helical" evidence="7">
    <location>
        <begin position="124"/>
        <end position="148"/>
    </location>
</feature>
<feature type="transmembrane region" description="Helical" evidence="7">
    <location>
        <begin position="280"/>
        <end position="298"/>
    </location>
</feature>
<keyword evidence="4 7" id="KW-0812">Transmembrane</keyword>
<gene>
    <name evidence="9" type="ORF">ACFQ2I_22215</name>
</gene>
<evidence type="ECO:0000256" key="1">
    <source>
        <dbReference type="ARBA" id="ARBA00004651"/>
    </source>
</evidence>
<dbReference type="SUPFAM" id="SSF161098">
    <property type="entry name" value="MetI-like"/>
    <property type="match status" value="1"/>
</dbReference>
<feature type="transmembrane region" description="Helical" evidence="7">
    <location>
        <begin position="160"/>
        <end position="183"/>
    </location>
</feature>
<evidence type="ECO:0000256" key="7">
    <source>
        <dbReference type="RuleBase" id="RU363032"/>
    </source>
</evidence>
<evidence type="ECO:0000313" key="9">
    <source>
        <dbReference type="EMBL" id="MFD0962060.1"/>
    </source>
</evidence>
<name>A0ABW3HXW0_9BACL</name>
<feature type="transmembrane region" description="Helical" evidence="7">
    <location>
        <begin position="204"/>
        <end position="227"/>
    </location>
</feature>
<comment type="subcellular location">
    <subcellularLocation>
        <location evidence="1 7">Cell membrane</location>
        <topology evidence="1 7">Multi-pass membrane protein</topology>
    </subcellularLocation>
</comment>